<dbReference type="Proteomes" id="UP000724686">
    <property type="component" value="Unassembled WGS sequence"/>
</dbReference>
<evidence type="ECO:0000256" key="2">
    <source>
        <dbReference type="ARBA" id="ARBA00002368"/>
    </source>
</evidence>
<dbReference type="InterPro" id="IPR050138">
    <property type="entry name" value="DHOase/Allantoinase_Hydrolase"/>
</dbReference>
<evidence type="ECO:0000256" key="5">
    <source>
        <dbReference type="ARBA" id="ARBA00022801"/>
    </source>
</evidence>
<dbReference type="EMBL" id="JAFFPU010000075">
    <property type="protein sequence ID" value="MBM9579415.1"/>
    <property type="molecule type" value="Genomic_DNA"/>
</dbReference>
<dbReference type="InterPro" id="IPR002195">
    <property type="entry name" value="Dihydroorotase_CS"/>
</dbReference>
<protein>
    <submittedName>
        <fullName evidence="7">Amidohydrolase family protein</fullName>
    </submittedName>
</protein>
<reference evidence="7 8" key="1">
    <citation type="submission" date="2021-02" db="EMBL/GenBank/DDBJ databases">
        <title>Leptospira ainlahdjerensis sp. nov., Leptospira ainazelensis sp. nov., Leptospira abararensis sp. nov. and Leptospira chreensis sp. nov., four new species isolated from water sources in Algeria.</title>
        <authorList>
            <person name="Amara Korba A."/>
            <person name="Kainiu M."/>
            <person name="Vincent A.T."/>
            <person name="Mariet J.-F."/>
            <person name="Veyrier F.J."/>
            <person name="Goarant C."/>
            <person name="Picardeau M."/>
        </authorList>
    </citation>
    <scope>NUCLEOTIDE SEQUENCE [LARGE SCALE GENOMIC DNA]</scope>
    <source>
        <strain evidence="7 8">201903070</strain>
    </source>
</reference>
<evidence type="ECO:0000256" key="1">
    <source>
        <dbReference type="ARBA" id="ARBA00001947"/>
    </source>
</evidence>
<name>A0ABS2UGB2_9LEPT</name>
<dbReference type="InterPro" id="IPR011059">
    <property type="entry name" value="Metal-dep_hydrolase_composite"/>
</dbReference>
<dbReference type="Gene3D" id="3.20.20.140">
    <property type="entry name" value="Metal-dependent hydrolases"/>
    <property type="match status" value="1"/>
</dbReference>
<gene>
    <name evidence="7" type="ORF">JWG45_19925</name>
</gene>
<dbReference type="RefSeq" id="WP_205281353.1">
    <property type="nucleotide sequence ID" value="NZ_JAFFPU010000075.1"/>
</dbReference>
<dbReference type="Pfam" id="PF01979">
    <property type="entry name" value="Amidohydro_1"/>
    <property type="match status" value="1"/>
</dbReference>
<evidence type="ECO:0000313" key="7">
    <source>
        <dbReference type="EMBL" id="MBM9579415.1"/>
    </source>
</evidence>
<evidence type="ECO:0000259" key="6">
    <source>
        <dbReference type="Pfam" id="PF01979"/>
    </source>
</evidence>
<organism evidence="7 8">
    <name type="scientific">Leptospira ainlahdjerensis</name>
    <dbReference type="NCBI Taxonomy" id="2810033"/>
    <lineage>
        <taxon>Bacteria</taxon>
        <taxon>Pseudomonadati</taxon>
        <taxon>Spirochaetota</taxon>
        <taxon>Spirochaetia</taxon>
        <taxon>Leptospirales</taxon>
        <taxon>Leptospiraceae</taxon>
        <taxon>Leptospira</taxon>
    </lineage>
</organism>
<keyword evidence="8" id="KW-1185">Reference proteome</keyword>
<feature type="domain" description="Amidohydrolase-related" evidence="6">
    <location>
        <begin position="57"/>
        <end position="420"/>
    </location>
</feature>
<evidence type="ECO:0000256" key="3">
    <source>
        <dbReference type="ARBA" id="ARBA00010286"/>
    </source>
</evidence>
<dbReference type="SUPFAM" id="SSF51338">
    <property type="entry name" value="Composite domain of metallo-dependent hydrolases"/>
    <property type="match status" value="1"/>
</dbReference>
<accession>A0ABS2UGB2</accession>
<keyword evidence="5" id="KW-0378">Hydrolase</keyword>
<dbReference type="CDD" id="cd01318">
    <property type="entry name" value="DHOase_IIb"/>
    <property type="match status" value="1"/>
</dbReference>
<sequence>MIKKISGRIVTHEEDFHGTVEWDSSTGLIRSVLVGLELDVSEEKRKDEVWFDPDETVIFPGFGDIHIHAREDESGKHTYKEDFLSASAAAINGGVVHVADMPNNPIPPVDAESYFKKRTLADKSPIHITLYAGIGPNTKPLKESVPYKVFMGPSIGELFFHNNEALEETIRNYEGENISFHCEDPEILEKHQDESLHEDRRPAEAETMATDFALYLIEKYNLRGKLCHYSTGDGLEKIKTAKKKGLKVTCEVTPTHLFFDKSMLNDENRNWFQMNPPLRGKEDRERMLEGVKEGWIDYLATDHAPHSVEEKQKGTSGISQLDTYSLFVTWMIIEAGIDLKTIARICATNPGEFVNEYLPEKYGKGFGRIEVGYAANFTVLNLKKPKTFRKEEIKSKSGWSPFENFTFPGSIEAVYFMGNTIRSIEL</sequence>
<dbReference type="PROSITE" id="PS00483">
    <property type="entry name" value="DIHYDROOROTASE_2"/>
    <property type="match status" value="1"/>
</dbReference>
<dbReference type="PANTHER" id="PTHR43668:SF4">
    <property type="entry name" value="ALLANTOINASE"/>
    <property type="match status" value="1"/>
</dbReference>
<proteinExistence type="inferred from homology"/>
<dbReference type="InterPro" id="IPR006680">
    <property type="entry name" value="Amidohydro-rel"/>
</dbReference>
<dbReference type="PANTHER" id="PTHR43668">
    <property type="entry name" value="ALLANTOINASE"/>
    <property type="match status" value="1"/>
</dbReference>
<dbReference type="SUPFAM" id="SSF51556">
    <property type="entry name" value="Metallo-dependent hydrolases"/>
    <property type="match status" value="1"/>
</dbReference>
<comment type="cofactor">
    <cofactor evidence="1">
        <name>Zn(2+)</name>
        <dbReference type="ChEBI" id="CHEBI:29105"/>
    </cofactor>
</comment>
<keyword evidence="4" id="KW-0479">Metal-binding</keyword>
<comment type="function">
    <text evidence="2">Catalyzes the reversible cyclization of carbamoyl aspartate to dihydroorotate.</text>
</comment>
<dbReference type="InterPro" id="IPR032466">
    <property type="entry name" value="Metal_Hydrolase"/>
</dbReference>
<comment type="similarity">
    <text evidence="3">Belongs to the metallo-dependent hydrolases superfamily. DHOase family. Class I DHOase subfamily.</text>
</comment>
<comment type="caution">
    <text evidence="7">The sequence shown here is derived from an EMBL/GenBank/DDBJ whole genome shotgun (WGS) entry which is preliminary data.</text>
</comment>
<evidence type="ECO:0000313" key="8">
    <source>
        <dbReference type="Proteomes" id="UP000724686"/>
    </source>
</evidence>
<evidence type="ECO:0000256" key="4">
    <source>
        <dbReference type="ARBA" id="ARBA00022723"/>
    </source>
</evidence>